<evidence type="ECO:0000256" key="1">
    <source>
        <dbReference type="SAM" id="MobiDB-lite"/>
    </source>
</evidence>
<dbReference type="InterPro" id="IPR048998">
    <property type="entry name" value="STPR"/>
</dbReference>
<dbReference type="Pfam" id="PF21107">
    <property type="entry name" value="STPRs"/>
    <property type="match status" value="1"/>
</dbReference>
<reference evidence="3" key="1">
    <citation type="journal article" date="2011" name="Proc. Natl. Acad. Sci. U.S.A.">
        <title>A widespread class of reverse transcriptase-related cellular genes.</title>
        <authorList>
            <person name="Gladyshev E.A."/>
            <person name="Arkhipova I.R."/>
        </authorList>
    </citation>
    <scope>NUCLEOTIDE SEQUENCE</scope>
</reference>
<organism evidence="3">
    <name type="scientific">Adineta vaga</name>
    <name type="common">Rotifer</name>
    <name type="synonym">Callidina vaga</name>
    <dbReference type="NCBI Taxonomy" id="104782"/>
    <lineage>
        <taxon>Eukaryota</taxon>
        <taxon>Metazoa</taxon>
        <taxon>Spiralia</taxon>
        <taxon>Gnathifera</taxon>
        <taxon>Rotifera</taxon>
        <taxon>Eurotatoria</taxon>
        <taxon>Bdelloidea</taxon>
        <taxon>Adinetida</taxon>
        <taxon>Adinetidae</taxon>
        <taxon>Adineta</taxon>
    </lineage>
</organism>
<feature type="domain" description="STPR" evidence="2">
    <location>
        <begin position="315"/>
        <end position="370"/>
    </location>
</feature>
<dbReference type="InterPro" id="IPR047273">
    <property type="entry name" value="VRTN_OTU_dom"/>
</dbReference>
<dbReference type="EMBL" id="JN235988">
    <property type="protein sequence ID" value="AEN94422.1"/>
    <property type="molecule type" value="Genomic_DNA"/>
</dbReference>
<feature type="region of interest" description="Disordered" evidence="1">
    <location>
        <begin position="280"/>
        <end position="299"/>
    </location>
</feature>
<protein>
    <recommendedName>
        <fullName evidence="2">STPR domain-containing protein</fullName>
    </recommendedName>
</protein>
<name>G3KGW5_ADIVA</name>
<proteinExistence type="predicted"/>
<evidence type="ECO:0000259" key="2">
    <source>
        <dbReference type="Pfam" id="PF21107"/>
    </source>
</evidence>
<dbReference type="AlphaFoldDB" id="G3KGW5"/>
<accession>G3KGW5</accession>
<dbReference type="CDD" id="cd22791">
    <property type="entry name" value="OTU_VRTN"/>
    <property type="match status" value="1"/>
</dbReference>
<evidence type="ECO:0000313" key="3">
    <source>
        <dbReference type="EMBL" id="AEN94422.1"/>
    </source>
</evidence>
<feature type="region of interest" description="Disordered" evidence="1">
    <location>
        <begin position="329"/>
        <end position="415"/>
    </location>
</feature>
<sequence length="510" mass="60162">MTVQCIFCSADCADYCCLRCNQLSRGQKFGLLLQYLEKCSQSIVHFDEILSAVQRIQKVKTIMTTLEFNIYDSFDERIHMPDNVAKQYLEKASVDVRHLIPADVAADGNCLYHSECIALLTVIFLFLVPTIIELIRNESFYSNMYAHLIGPFDMAIKGVCRNHTFSELYEICALSTVIKCNIRSVYPEIDFRREMAIMNDVFSPAPPVNANHEIKILWSNVWSEMNVRSVNDNIWSPNHFVPLMLPSVQNESDFRIQSILTTKTPEKKSVKNNVAAQIRMPEFESSPNRRLRSDKHTTSNPMQLINFEVIEQCSIENKEQHQMRLSILKERARSRRNSETDQQREDRLKKVRERAQSRRMNETENERNSRLEQNKQRIESIRISETENERENRLDQERERVQSQRMNETDEEHQLRINHQQIRSQANRIKKRFNKQESGNKNIQAHHIYLHSNKNRSYIHRVHDSMDDFVQNERMTRIQEKHNSTVWPTPTPRPLKEGCLQQYLQRMSMS</sequence>
<feature type="compositionally biased region" description="Basic and acidic residues" evidence="1">
    <location>
        <begin position="329"/>
        <end position="402"/>
    </location>
</feature>